<dbReference type="AlphaFoldDB" id="A0A9P7YJW6"/>
<reference evidence="2" key="1">
    <citation type="journal article" date="2021" name="IMA Fungus">
        <title>Genomic characterization of three marine fungi, including Emericellopsis atlantica sp. nov. with signatures of a generalist lifestyle and marine biomass degradation.</title>
        <authorList>
            <person name="Hagestad O.C."/>
            <person name="Hou L."/>
            <person name="Andersen J.H."/>
            <person name="Hansen E.H."/>
            <person name="Altermark B."/>
            <person name="Li C."/>
            <person name="Kuhnert E."/>
            <person name="Cox R.J."/>
            <person name="Crous P.W."/>
            <person name="Spatafora J.W."/>
            <person name="Lail K."/>
            <person name="Amirebrahimi M."/>
            <person name="Lipzen A."/>
            <person name="Pangilinan J."/>
            <person name="Andreopoulos W."/>
            <person name="Hayes R.D."/>
            <person name="Ng V."/>
            <person name="Grigoriev I.V."/>
            <person name="Jackson S.A."/>
            <person name="Sutton T.D.S."/>
            <person name="Dobson A.D.W."/>
            <person name="Rama T."/>
        </authorList>
    </citation>
    <scope>NUCLEOTIDE SEQUENCE</scope>
    <source>
        <strain evidence="2">TRa018bII</strain>
    </source>
</reference>
<dbReference type="EMBL" id="MU251447">
    <property type="protein sequence ID" value="KAG9234921.1"/>
    <property type="molecule type" value="Genomic_DNA"/>
</dbReference>
<name>A0A9P7YJW6_9HELO</name>
<accession>A0A9P7YJW6</accession>
<organism evidence="2 3">
    <name type="scientific">Amylocarpus encephaloides</name>
    <dbReference type="NCBI Taxonomy" id="45428"/>
    <lineage>
        <taxon>Eukaryota</taxon>
        <taxon>Fungi</taxon>
        <taxon>Dikarya</taxon>
        <taxon>Ascomycota</taxon>
        <taxon>Pezizomycotina</taxon>
        <taxon>Leotiomycetes</taxon>
        <taxon>Helotiales</taxon>
        <taxon>Helotiales incertae sedis</taxon>
        <taxon>Amylocarpus</taxon>
    </lineage>
</organism>
<gene>
    <name evidence="2" type="ORF">BJ875DRAFT_288793</name>
</gene>
<sequence>MHPDNMPPSPPVVLRKSTTAPPPIKNAPWSSLTGTNRRASWKGCHASRKPHISRCPRPLAFLPQGPESPLSPSMDPVWLSAPRIVVYSSISPQGQQSPSPSPPGARRTALYSTARTSCTVRPTEPSPPPPRARARARASRPRSLPPFPLATRPRGKSPAPPRHAGGRMTNVSTAGMPGRQNRSADEPISHLAPASGSRGGSLVSRP</sequence>
<protein>
    <submittedName>
        <fullName evidence="2">Uncharacterized protein</fullName>
    </submittedName>
</protein>
<feature type="region of interest" description="Disordered" evidence="1">
    <location>
        <begin position="1"/>
        <end position="74"/>
    </location>
</feature>
<feature type="compositionally biased region" description="Basic residues" evidence="1">
    <location>
        <begin position="45"/>
        <end position="54"/>
    </location>
</feature>
<evidence type="ECO:0000313" key="2">
    <source>
        <dbReference type="EMBL" id="KAG9234921.1"/>
    </source>
</evidence>
<feature type="compositionally biased region" description="Polar residues" evidence="1">
    <location>
        <begin position="110"/>
        <end position="120"/>
    </location>
</feature>
<feature type="compositionally biased region" description="Pro residues" evidence="1">
    <location>
        <begin position="1"/>
        <end position="11"/>
    </location>
</feature>
<evidence type="ECO:0000313" key="3">
    <source>
        <dbReference type="Proteomes" id="UP000824998"/>
    </source>
</evidence>
<feature type="region of interest" description="Disordered" evidence="1">
    <location>
        <begin position="90"/>
        <end position="206"/>
    </location>
</feature>
<comment type="caution">
    <text evidence="2">The sequence shown here is derived from an EMBL/GenBank/DDBJ whole genome shotgun (WGS) entry which is preliminary data.</text>
</comment>
<keyword evidence="3" id="KW-1185">Reference proteome</keyword>
<dbReference type="Proteomes" id="UP000824998">
    <property type="component" value="Unassembled WGS sequence"/>
</dbReference>
<proteinExistence type="predicted"/>
<feature type="compositionally biased region" description="Polar residues" evidence="1">
    <location>
        <begin position="28"/>
        <end position="38"/>
    </location>
</feature>
<evidence type="ECO:0000256" key="1">
    <source>
        <dbReference type="SAM" id="MobiDB-lite"/>
    </source>
</evidence>